<evidence type="ECO:0000313" key="5">
    <source>
        <dbReference type="EMBL" id="KGE13489.1"/>
    </source>
</evidence>
<dbReference type="STRING" id="1229276.DI53_2735"/>
<evidence type="ECO:0000256" key="3">
    <source>
        <dbReference type="PROSITE-ProRule" id="PRU00409"/>
    </source>
</evidence>
<dbReference type="InterPro" id="IPR011761">
    <property type="entry name" value="ATP-grasp"/>
</dbReference>
<gene>
    <name evidence="5" type="ORF">DI53_2735</name>
</gene>
<dbReference type="PATRIC" id="fig|1229276.3.peg.2817"/>
<evidence type="ECO:0000259" key="4">
    <source>
        <dbReference type="PROSITE" id="PS50975"/>
    </source>
</evidence>
<reference evidence="6" key="1">
    <citation type="submission" date="2014-04" db="EMBL/GenBank/DDBJ databases">
        <title>Whole-Genome optical mapping and complete genome sequence of Sphingobacterium deserti sp. nov., a new spaces isolated from desert in the west of China.</title>
        <authorList>
            <person name="Teng C."/>
            <person name="Zhou Z."/>
            <person name="Li X."/>
            <person name="Chen M."/>
            <person name="Lin M."/>
            <person name="Wang L."/>
            <person name="Su S."/>
            <person name="Zhang C."/>
            <person name="Zhang W."/>
        </authorList>
    </citation>
    <scope>NUCLEOTIDE SEQUENCE [LARGE SCALE GENOMIC DNA]</scope>
    <source>
        <strain evidence="6">ACCC05744</strain>
    </source>
</reference>
<proteinExistence type="inferred from homology"/>
<keyword evidence="2" id="KW-0436">Ligase</keyword>
<dbReference type="PANTHER" id="PTHR23132">
    <property type="entry name" value="D-ALANINE--D-ALANINE LIGASE"/>
    <property type="match status" value="1"/>
</dbReference>
<accession>A0A0B8T6A5</accession>
<evidence type="ECO:0000256" key="2">
    <source>
        <dbReference type="ARBA" id="ARBA00022598"/>
    </source>
</evidence>
<protein>
    <submittedName>
        <fullName evidence="5">Phosphoribosylglycinamide synthetase</fullName>
    </submittedName>
</protein>
<dbReference type="PANTHER" id="PTHR23132:SF23">
    <property type="entry name" value="D-ALANINE--D-ALANINE LIGASE B"/>
    <property type="match status" value="1"/>
</dbReference>
<dbReference type="GO" id="GO:0046872">
    <property type="term" value="F:metal ion binding"/>
    <property type="evidence" value="ECO:0007669"/>
    <property type="project" value="InterPro"/>
</dbReference>
<dbReference type="InterPro" id="IPR011095">
    <property type="entry name" value="Dala_Dala_lig_C"/>
</dbReference>
<dbReference type="GO" id="GO:0005524">
    <property type="term" value="F:ATP binding"/>
    <property type="evidence" value="ECO:0007669"/>
    <property type="project" value="UniProtKB-UniRule"/>
</dbReference>
<dbReference type="InterPro" id="IPR013815">
    <property type="entry name" value="ATP_grasp_subdomain_1"/>
</dbReference>
<organism evidence="5 6">
    <name type="scientific">Sphingobacterium deserti</name>
    <dbReference type="NCBI Taxonomy" id="1229276"/>
    <lineage>
        <taxon>Bacteria</taxon>
        <taxon>Pseudomonadati</taxon>
        <taxon>Bacteroidota</taxon>
        <taxon>Sphingobacteriia</taxon>
        <taxon>Sphingobacteriales</taxon>
        <taxon>Sphingobacteriaceae</taxon>
        <taxon>Sphingobacterium</taxon>
    </lineage>
</organism>
<keyword evidence="3" id="KW-0547">Nucleotide-binding</keyword>
<dbReference type="PROSITE" id="PS50975">
    <property type="entry name" value="ATP_GRASP"/>
    <property type="match status" value="1"/>
</dbReference>
<dbReference type="Gene3D" id="3.30.470.20">
    <property type="entry name" value="ATP-grasp fold, B domain"/>
    <property type="match status" value="1"/>
</dbReference>
<dbReference type="EMBL" id="JJMU01000050">
    <property type="protein sequence ID" value="KGE13489.1"/>
    <property type="molecule type" value="Genomic_DNA"/>
</dbReference>
<evidence type="ECO:0000256" key="1">
    <source>
        <dbReference type="ARBA" id="ARBA00010871"/>
    </source>
</evidence>
<name>A0A0B8T6A5_9SPHI</name>
<dbReference type="Gene3D" id="3.30.1490.20">
    <property type="entry name" value="ATP-grasp fold, A domain"/>
    <property type="match status" value="1"/>
</dbReference>
<sequence length="352" mass="39272">METKIALIYQAAAAPETDGIIKPMKESGYADSCADIAFALKQQNIDIITPTNSPDANNDLDWCFPDTSIGIQRAIELGANTIWLNTVLFKGHPVQKFIDEGIAIIGQLPETVDRFDDKWVTNGLLKANHLPIPKSTIITRQNLLSIVLNFPFPVVAKPIRGRGSQGVYLVEDEQSLQHLLQDMMTERTYGDVLYVEEYLAGEEMTVTVMPPGDYWIKDRAVRKPSYWALPPIRRFNHQNGIAPYNGVVAVSENSAALSDFELEMDDIKLLCAQCETAANIVKAKAPIRIDCRADSNGKYFLFDVNMKPNMTGPSRPGRENQDSLTALAAKKIGWDYNMLVRNIASLYWTKSS</sequence>
<dbReference type="SUPFAM" id="SSF56059">
    <property type="entry name" value="Glutathione synthetase ATP-binding domain-like"/>
    <property type="match status" value="1"/>
</dbReference>
<dbReference type="Pfam" id="PF07478">
    <property type="entry name" value="Dala_Dala_lig_C"/>
    <property type="match status" value="1"/>
</dbReference>
<dbReference type="RefSeq" id="WP_037500443.1">
    <property type="nucleotide sequence ID" value="NZ_JJMU01000050.1"/>
</dbReference>
<reference evidence="5 6" key="2">
    <citation type="journal article" date="2015" name="PLoS ONE">
        <title>Whole-Genome Optical Mapping and Finished Genome Sequence of Sphingobacterium deserti sp. nov., a New Species Isolated from the Western Desert of China.</title>
        <authorList>
            <person name="Teng C."/>
            <person name="Zhou Z."/>
            <person name="Molnar I."/>
            <person name="Li X."/>
            <person name="Tang R."/>
            <person name="Chen M."/>
            <person name="Wang L."/>
            <person name="Su S."/>
            <person name="Zhang W."/>
            <person name="Lin M."/>
        </authorList>
    </citation>
    <scope>NUCLEOTIDE SEQUENCE [LARGE SCALE GENOMIC DNA]</scope>
    <source>
        <strain evidence="6">ACCC05744</strain>
    </source>
</reference>
<feature type="domain" description="ATP-grasp" evidence="4">
    <location>
        <begin position="122"/>
        <end position="333"/>
    </location>
</feature>
<evidence type="ECO:0000313" key="6">
    <source>
        <dbReference type="Proteomes" id="UP000031802"/>
    </source>
</evidence>
<dbReference type="eggNOG" id="COG1181">
    <property type="taxonomic scope" value="Bacteria"/>
</dbReference>
<keyword evidence="6" id="KW-1185">Reference proteome</keyword>
<dbReference type="OrthoDB" id="9803907at2"/>
<dbReference type="GO" id="GO:0008716">
    <property type="term" value="F:D-alanine-D-alanine ligase activity"/>
    <property type="evidence" value="ECO:0007669"/>
    <property type="project" value="InterPro"/>
</dbReference>
<dbReference type="AlphaFoldDB" id="A0A0B8T6A5"/>
<dbReference type="Proteomes" id="UP000031802">
    <property type="component" value="Unassembled WGS sequence"/>
</dbReference>
<comment type="caution">
    <text evidence="5">The sequence shown here is derived from an EMBL/GenBank/DDBJ whole genome shotgun (WGS) entry which is preliminary data.</text>
</comment>
<keyword evidence="3" id="KW-0067">ATP-binding</keyword>
<comment type="similarity">
    <text evidence="1">Belongs to the D-alanine--D-alanine ligase family.</text>
</comment>